<dbReference type="InterPro" id="IPR055140">
    <property type="entry name" value="Thiolase_C_2"/>
</dbReference>
<dbReference type="CDD" id="cd00829">
    <property type="entry name" value="SCP-x_thiolase"/>
    <property type="match status" value="1"/>
</dbReference>
<dbReference type="InterPro" id="IPR002155">
    <property type="entry name" value="Thiolase"/>
</dbReference>
<name>A0A502HMC4_9PSED</name>
<dbReference type="AlphaFoldDB" id="A0A502HMC4"/>
<accession>A0A502HMC4</accession>
<dbReference type="InterPro" id="IPR016039">
    <property type="entry name" value="Thiolase-like"/>
</dbReference>
<comment type="caution">
    <text evidence="2">The sequence shown here is derived from an EMBL/GenBank/DDBJ whole genome shotgun (WGS) entry which is preliminary data.</text>
</comment>
<dbReference type="Pfam" id="PF22691">
    <property type="entry name" value="Thiolase_C_1"/>
    <property type="match status" value="1"/>
</dbReference>
<dbReference type="PANTHER" id="PTHR42870">
    <property type="entry name" value="ACETYL-COA C-ACETYLTRANSFERASE"/>
    <property type="match status" value="1"/>
</dbReference>
<dbReference type="PANTHER" id="PTHR42870:SF1">
    <property type="entry name" value="NON-SPECIFIC LIPID-TRANSFER PROTEIN-LIKE 2"/>
    <property type="match status" value="1"/>
</dbReference>
<dbReference type="EMBL" id="RCZE01000009">
    <property type="protein sequence ID" value="TPG75811.1"/>
    <property type="molecule type" value="Genomic_DNA"/>
</dbReference>
<sequence length="395" mass="41779">MTNDPSCLAGRYAIVGVGEAGLGKAQPGDTALSLQCRSARDALLDAGLTLADVDGVFAHWDDRANALLVSEYLGITPRYVDSTVVGGGSPLTHLIHAMAAIEAGLCSVALVTYGSTQRLDHSRNRAGVITDPRSPSGQFVAPYGVLSPISWYAMLSQQYLHRYQASAEDLGEVAINARRWAQLNSQATLRKPLTMEEYLASPLISDPLRKADICLVSDGAGALIVTKADHARTLAKSPVFIRGFADTYRHHVTPFAVTDWLDPGVIGDCTERALLMSGITRSALSMVQIYDAFTINVLVALEAMGFCAPGQAGAFLRSGIAAPGGALPVNTSGGGLAFNHSGQFGMQLMIESVRQLRGECGERQVANASSCLVQASGLLMSAFMSMVLATEESDQ</sequence>
<reference evidence="2 3" key="1">
    <citation type="journal article" date="2019" name="Environ. Microbiol.">
        <title>Species interactions and distinct microbial communities in high Arctic permafrost affected cryosols are associated with the CH4 and CO2 gas fluxes.</title>
        <authorList>
            <person name="Altshuler I."/>
            <person name="Hamel J."/>
            <person name="Turney S."/>
            <person name="Magnuson E."/>
            <person name="Levesque R."/>
            <person name="Greer C."/>
            <person name="Whyte L.G."/>
        </authorList>
    </citation>
    <scope>NUCLEOTIDE SEQUENCE [LARGE SCALE GENOMIC DNA]</scope>
    <source>
        <strain evidence="2 3">E3</strain>
    </source>
</reference>
<gene>
    <name evidence="2" type="ORF">EAH78_19905</name>
</gene>
<dbReference type="SUPFAM" id="SSF53901">
    <property type="entry name" value="Thiolase-like"/>
    <property type="match status" value="2"/>
</dbReference>
<organism evidence="2 3">
    <name type="scientific">Pseudomonas arsenicoxydans</name>
    <dbReference type="NCBI Taxonomy" id="702115"/>
    <lineage>
        <taxon>Bacteria</taxon>
        <taxon>Pseudomonadati</taxon>
        <taxon>Pseudomonadota</taxon>
        <taxon>Gammaproteobacteria</taxon>
        <taxon>Pseudomonadales</taxon>
        <taxon>Pseudomonadaceae</taxon>
        <taxon>Pseudomonas</taxon>
    </lineage>
</organism>
<feature type="domain" description="Thiolase C-terminal" evidence="1">
    <location>
        <begin position="265"/>
        <end position="389"/>
    </location>
</feature>
<evidence type="ECO:0000313" key="2">
    <source>
        <dbReference type="EMBL" id="TPG75811.1"/>
    </source>
</evidence>
<dbReference type="Proteomes" id="UP000317933">
    <property type="component" value="Unassembled WGS sequence"/>
</dbReference>
<evidence type="ECO:0000313" key="3">
    <source>
        <dbReference type="Proteomes" id="UP000317933"/>
    </source>
</evidence>
<protein>
    <submittedName>
        <fullName evidence="2">Thiolase</fullName>
    </submittedName>
</protein>
<dbReference type="RefSeq" id="WP_140669035.1">
    <property type="nucleotide sequence ID" value="NZ_RCZE01000009.1"/>
</dbReference>
<dbReference type="PIRSF" id="PIRSF000429">
    <property type="entry name" value="Ac-CoA_Ac_transf"/>
    <property type="match status" value="1"/>
</dbReference>
<evidence type="ECO:0000259" key="1">
    <source>
        <dbReference type="Pfam" id="PF22691"/>
    </source>
</evidence>
<dbReference type="Gene3D" id="3.40.47.10">
    <property type="match status" value="1"/>
</dbReference>
<dbReference type="GO" id="GO:0003988">
    <property type="term" value="F:acetyl-CoA C-acyltransferase activity"/>
    <property type="evidence" value="ECO:0007669"/>
    <property type="project" value="UniProtKB-ARBA"/>
</dbReference>
<proteinExistence type="predicted"/>